<evidence type="ECO:0000313" key="6">
    <source>
        <dbReference type="EMBL" id="PJE78823.1"/>
    </source>
</evidence>
<gene>
    <name evidence="6" type="primary">ampD</name>
    <name evidence="6" type="ORF">CI610_02236</name>
</gene>
<evidence type="ECO:0000256" key="3">
    <source>
        <dbReference type="ARBA" id="ARBA00022801"/>
    </source>
</evidence>
<dbReference type="Pfam" id="PF01510">
    <property type="entry name" value="Amidase_2"/>
    <property type="match status" value="1"/>
</dbReference>
<dbReference type="EMBL" id="NSIT01000125">
    <property type="protein sequence ID" value="PJE78823.1"/>
    <property type="molecule type" value="Genomic_DNA"/>
</dbReference>
<dbReference type="SMART" id="SM00644">
    <property type="entry name" value="Ami_2"/>
    <property type="match status" value="1"/>
</dbReference>
<dbReference type="InterPro" id="IPR002502">
    <property type="entry name" value="Amidase_domain"/>
</dbReference>
<dbReference type="GO" id="GO:0009253">
    <property type="term" value="P:peptidoglycan catabolic process"/>
    <property type="evidence" value="ECO:0007669"/>
    <property type="project" value="InterPro"/>
</dbReference>
<protein>
    <recommendedName>
        <fullName evidence="2">N-acetylmuramoyl-L-alanine amidase</fullName>
        <ecNumber evidence="2">3.5.1.28</ecNumber>
    </recommendedName>
</protein>
<dbReference type="GO" id="GO:0008745">
    <property type="term" value="F:N-acetylmuramoyl-L-alanine amidase activity"/>
    <property type="evidence" value="ECO:0007669"/>
    <property type="project" value="UniProtKB-EC"/>
</dbReference>
<dbReference type="InterPro" id="IPR051206">
    <property type="entry name" value="NAMLAA_amidase_2"/>
</dbReference>
<evidence type="ECO:0000256" key="2">
    <source>
        <dbReference type="ARBA" id="ARBA00011901"/>
    </source>
</evidence>
<organism evidence="6">
    <name type="scientific">invertebrate metagenome</name>
    <dbReference type="NCBI Taxonomy" id="1711999"/>
    <lineage>
        <taxon>unclassified sequences</taxon>
        <taxon>metagenomes</taxon>
        <taxon>organismal metagenomes</taxon>
    </lineage>
</organism>
<dbReference type="PANTHER" id="PTHR30417:SF1">
    <property type="entry name" value="N-ACETYLMURAMOYL-L-ALANINE AMIDASE AMID"/>
    <property type="match status" value="1"/>
</dbReference>
<dbReference type="AlphaFoldDB" id="A0A2H9T6H9"/>
<evidence type="ECO:0000259" key="5">
    <source>
        <dbReference type="SMART" id="SM00644"/>
    </source>
</evidence>
<dbReference type="PANTHER" id="PTHR30417">
    <property type="entry name" value="N-ACETYLMURAMOYL-L-ALANINE AMIDASE AMID"/>
    <property type="match status" value="1"/>
</dbReference>
<reference evidence="6" key="1">
    <citation type="journal article" date="2017" name="Appl. Environ. Microbiol.">
        <title>Molecular characterization of an Endozoicomonas-like organism causing infection in king scallop Pecten maximus L.</title>
        <authorList>
            <person name="Cano I."/>
            <person name="van Aerle R."/>
            <person name="Ross S."/>
            <person name="Verner-Jeffreys D.W."/>
            <person name="Paley R.K."/>
            <person name="Rimmer G."/>
            <person name="Ryder D."/>
            <person name="Hooper P."/>
            <person name="Stone D."/>
            <person name="Feist S.W."/>
        </authorList>
    </citation>
    <scope>NUCLEOTIDE SEQUENCE</scope>
</reference>
<comment type="catalytic activity">
    <reaction evidence="1">
        <text>Hydrolyzes the link between N-acetylmuramoyl residues and L-amino acid residues in certain cell-wall glycopeptides.</text>
        <dbReference type="EC" id="3.5.1.28"/>
    </reaction>
</comment>
<evidence type="ECO:0000256" key="4">
    <source>
        <dbReference type="ARBA" id="ARBA00023316"/>
    </source>
</evidence>
<dbReference type="GO" id="GO:0009254">
    <property type="term" value="P:peptidoglycan turnover"/>
    <property type="evidence" value="ECO:0007669"/>
    <property type="project" value="TreeGrafter"/>
</dbReference>
<dbReference type="SUPFAM" id="SSF55846">
    <property type="entry name" value="N-acetylmuramoyl-L-alanine amidase-like"/>
    <property type="match status" value="1"/>
</dbReference>
<dbReference type="InterPro" id="IPR036505">
    <property type="entry name" value="Amidase/PGRP_sf"/>
</dbReference>
<dbReference type="Gene3D" id="3.40.80.10">
    <property type="entry name" value="Peptidoglycan recognition protein-like"/>
    <property type="match status" value="1"/>
</dbReference>
<dbReference type="GO" id="GO:0071555">
    <property type="term" value="P:cell wall organization"/>
    <property type="evidence" value="ECO:0007669"/>
    <property type="project" value="UniProtKB-KW"/>
</dbReference>
<dbReference type="EC" id="3.5.1.28" evidence="2"/>
<comment type="caution">
    <text evidence="6">The sequence shown here is derived from an EMBL/GenBank/DDBJ whole genome shotgun (WGS) entry which is preliminary data.</text>
</comment>
<keyword evidence="4" id="KW-0961">Cell wall biogenesis/degradation</keyword>
<accession>A0A2H9T6H9</accession>
<evidence type="ECO:0000256" key="1">
    <source>
        <dbReference type="ARBA" id="ARBA00001561"/>
    </source>
</evidence>
<name>A0A2H9T6H9_9ZZZZ</name>
<feature type="domain" description="N-acetylmuramoyl-L-alanine amidase" evidence="5">
    <location>
        <begin position="6"/>
        <end position="151"/>
    </location>
</feature>
<keyword evidence="3 6" id="KW-0378">Hydrolase</keyword>
<proteinExistence type="predicted"/>
<dbReference type="CDD" id="cd06583">
    <property type="entry name" value="PGRP"/>
    <property type="match status" value="1"/>
</dbReference>
<sequence>MDIQGVACPNYDHQVITAEYLLLHYTATDLQRTLALFKDLSASVSSHIIIDRDGTVYEVVKCLDGIVHRAWHAGISCWDDGTLQWEGFNDVSIGVELINYNGNVFEYTNEQYQALFQVVRQLQVYYPKLKQANRVLGHEHVAGFRGKCDPGWCFDWEKLYKTCFSGQSVPDRSSACLSDVRESLMELKASAPLEPEARSDFWQAVSLRTENTLRLFYETGKLQKV</sequence>